<dbReference type="RefSeq" id="WP_307408161.1">
    <property type="nucleotide sequence ID" value="NZ_JAUSTW010000004.1"/>
</dbReference>
<dbReference type="EMBL" id="JAUSTW010000004">
    <property type="protein sequence ID" value="MDQ0199336.1"/>
    <property type="molecule type" value="Genomic_DNA"/>
</dbReference>
<sequence>MKALPGRKTDVKDAEWIREKDELEIALKGYVNPHQRLMLKTILTHIDFLSEQIEMLD</sequence>
<protein>
    <submittedName>
        <fullName evidence="1">Uncharacterized protein</fullName>
    </submittedName>
</protein>
<proteinExistence type="predicted"/>
<evidence type="ECO:0000313" key="1">
    <source>
        <dbReference type="EMBL" id="MDQ0199336.1"/>
    </source>
</evidence>
<keyword evidence="2" id="KW-1185">Reference proteome</keyword>
<organism evidence="1 2">
    <name type="scientific">Neobacillus ginsengisoli</name>
    <dbReference type="NCBI Taxonomy" id="904295"/>
    <lineage>
        <taxon>Bacteria</taxon>
        <taxon>Bacillati</taxon>
        <taxon>Bacillota</taxon>
        <taxon>Bacilli</taxon>
        <taxon>Bacillales</taxon>
        <taxon>Bacillaceae</taxon>
        <taxon>Neobacillus</taxon>
    </lineage>
</organism>
<accession>A0ABT9XVJ0</accession>
<dbReference type="Proteomes" id="UP001224122">
    <property type="component" value="Unassembled WGS sequence"/>
</dbReference>
<name>A0ABT9XVJ0_9BACI</name>
<comment type="caution">
    <text evidence="1">The sequence shown here is derived from an EMBL/GenBank/DDBJ whole genome shotgun (WGS) entry which is preliminary data.</text>
</comment>
<gene>
    <name evidence="1" type="ORF">J2S10_002518</name>
</gene>
<reference evidence="1 2" key="1">
    <citation type="submission" date="2023-07" db="EMBL/GenBank/DDBJ databases">
        <title>Genomic Encyclopedia of Type Strains, Phase IV (KMG-IV): sequencing the most valuable type-strain genomes for metagenomic binning, comparative biology and taxonomic classification.</title>
        <authorList>
            <person name="Goeker M."/>
        </authorList>
    </citation>
    <scope>NUCLEOTIDE SEQUENCE [LARGE SCALE GENOMIC DNA]</scope>
    <source>
        <strain evidence="1 2">DSM 27594</strain>
    </source>
</reference>
<evidence type="ECO:0000313" key="2">
    <source>
        <dbReference type="Proteomes" id="UP001224122"/>
    </source>
</evidence>